<dbReference type="Proteomes" id="UP000265520">
    <property type="component" value="Unassembled WGS sequence"/>
</dbReference>
<dbReference type="AlphaFoldDB" id="A0A392SZI9"/>
<evidence type="ECO:0000313" key="1">
    <source>
        <dbReference type="EMBL" id="MCI54283.1"/>
    </source>
</evidence>
<accession>A0A392SZI9</accession>
<keyword evidence="2" id="KW-1185">Reference proteome</keyword>
<dbReference type="EMBL" id="LXQA010476790">
    <property type="protein sequence ID" value="MCI54283.1"/>
    <property type="molecule type" value="Genomic_DNA"/>
</dbReference>
<reference evidence="1 2" key="1">
    <citation type="journal article" date="2018" name="Front. Plant Sci.">
        <title>Red Clover (Trifolium pratense) and Zigzag Clover (T. medium) - A Picture of Genomic Similarities and Differences.</title>
        <authorList>
            <person name="Dluhosova J."/>
            <person name="Istvanek J."/>
            <person name="Nedelnik J."/>
            <person name="Repkova J."/>
        </authorList>
    </citation>
    <scope>NUCLEOTIDE SEQUENCE [LARGE SCALE GENOMIC DNA]</scope>
    <source>
        <strain evidence="2">cv. 10/8</strain>
        <tissue evidence="1">Leaf</tissue>
    </source>
</reference>
<organism evidence="1 2">
    <name type="scientific">Trifolium medium</name>
    <dbReference type="NCBI Taxonomy" id="97028"/>
    <lineage>
        <taxon>Eukaryota</taxon>
        <taxon>Viridiplantae</taxon>
        <taxon>Streptophyta</taxon>
        <taxon>Embryophyta</taxon>
        <taxon>Tracheophyta</taxon>
        <taxon>Spermatophyta</taxon>
        <taxon>Magnoliopsida</taxon>
        <taxon>eudicotyledons</taxon>
        <taxon>Gunneridae</taxon>
        <taxon>Pentapetalae</taxon>
        <taxon>rosids</taxon>
        <taxon>fabids</taxon>
        <taxon>Fabales</taxon>
        <taxon>Fabaceae</taxon>
        <taxon>Papilionoideae</taxon>
        <taxon>50 kb inversion clade</taxon>
        <taxon>NPAAA clade</taxon>
        <taxon>Hologalegina</taxon>
        <taxon>IRL clade</taxon>
        <taxon>Trifolieae</taxon>
        <taxon>Trifolium</taxon>
    </lineage>
</organism>
<comment type="caution">
    <text evidence="1">The sequence shown here is derived from an EMBL/GenBank/DDBJ whole genome shotgun (WGS) entry which is preliminary data.</text>
</comment>
<name>A0A392SZI9_9FABA</name>
<evidence type="ECO:0000313" key="2">
    <source>
        <dbReference type="Proteomes" id="UP000265520"/>
    </source>
</evidence>
<sequence>ARCAGLGATAGYTSGCCASRSFGWRAAPLMQEVESHHLEVARRASMG</sequence>
<proteinExistence type="predicted"/>
<protein>
    <submittedName>
        <fullName evidence="1">Uncharacterized protein</fullName>
    </submittedName>
</protein>
<feature type="non-terminal residue" evidence="1">
    <location>
        <position position="1"/>
    </location>
</feature>